<organism evidence="7 8">
    <name type="scientific">Nitrosospira multiformis</name>
    <dbReference type="NCBI Taxonomy" id="1231"/>
    <lineage>
        <taxon>Bacteria</taxon>
        <taxon>Pseudomonadati</taxon>
        <taxon>Pseudomonadota</taxon>
        <taxon>Betaproteobacteria</taxon>
        <taxon>Nitrosomonadales</taxon>
        <taxon>Nitrosomonadaceae</taxon>
        <taxon>Nitrosospira</taxon>
    </lineage>
</organism>
<evidence type="ECO:0000259" key="6">
    <source>
        <dbReference type="Pfam" id="PF00082"/>
    </source>
</evidence>
<dbReference type="PRINTS" id="PR00723">
    <property type="entry name" value="SUBTILISIN"/>
</dbReference>
<evidence type="ECO:0000256" key="3">
    <source>
        <dbReference type="ARBA" id="ARBA00022801"/>
    </source>
</evidence>
<reference evidence="7 8" key="1">
    <citation type="submission" date="2016-10" db="EMBL/GenBank/DDBJ databases">
        <authorList>
            <person name="de Groot N.N."/>
        </authorList>
    </citation>
    <scope>NUCLEOTIDE SEQUENCE [LARGE SCALE GENOMIC DNA]</scope>
    <source>
        <strain evidence="7 8">Nl14</strain>
    </source>
</reference>
<dbReference type="AlphaFoldDB" id="A0A1I7H7K9"/>
<evidence type="ECO:0000256" key="4">
    <source>
        <dbReference type="ARBA" id="ARBA00022825"/>
    </source>
</evidence>
<dbReference type="EMBL" id="FPBZ01000007">
    <property type="protein sequence ID" value="SFU56466.1"/>
    <property type="molecule type" value="Genomic_DNA"/>
</dbReference>
<protein>
    <submittedName>
        <fullName evidence="7">Subtilase family protein</fullName>
    </submittedName>
</protein>
<dbReference type="PROSITE" id="PS51892">
    <property type="entry name" value="SUBTILASE"/>
    <property type="match status" value="1"/>
</dbReference>
<dbReference type="PANTHER" id="PTHR43806:SF11">
    <property type="entry name" value="CEREVISIN-RELATED"/>
    <property type="match status" value="1"/>
</dbReference>
<dbReference type="Proteomes" id="UP000182649">
    <property type="component" value="Unassembled WGS sequence"/>
</dbReference>
<dbReference type="GO" id="GO:0004252">
    <property type="term" value="F:serine-type endopeptidase activity"/>
    <property type="evidence" value="ECO:0007669"/>
    <property type="project" value="UniProtKB-UniRule"/>
</dbReference>
<keyword evidence="4 5" id="KW-0720">Serine protease</keyword>
<feature type="active site" description="Charge relay system" evidence="5">
    <location>
        <position position="64"/>
    </location>
</feature>
<dbReference type="InterPro" id="IPR023828">
    <property type="entry name" value="Peptidase_S8_Ser-AS"/>
</dbReference>
<dbReference type="Gene3D" id="3.40.50.200">
    <property type="entry name" value="Peptidase S8/S53 domain"/>
    <property type="match status" value="1"/>
</dbReference>
<dbReference type="InterPro" id="IPR000209">
    <property type="entry name" value="Peptidase_S8/S53_dom"/>
</dbReference>
<feature type="active site" description="Charge relay system" evidence="5">
    <location>
        <position position="230"/>
    </location>
</feature>
<evidence type="ECO:0000313" key="8">
    <source>
        <dbReference type="Proteomes" id="UP000182649"/>
    </source>
</evidence>
<dbReference type="InterPro" id="IPR050131">
    <property type="entry name" value="Peptidase_S8_subtilisin-like"/>
</dbReference>
<keyword evidence="3 5" id="KW-0378">Hydrolase</keyword>
<dbReference type="PANTHER" id="PTHR43806">
    <property type="entry name" value="PEPTIDASE S8"/>
    <property type="match status" value="1"/>
</dbReference>
<dbReference type="GO" id="GO:0006508">
    <property type="term" value="P:proteolysis"/>
    <property type="evidence" value="ECO:0007669"/>
    <property type="project" value="UniProtKB-KW"/>
</dbReference>
<feature type="domain" description="Peptidase S8/S53" evidence="6">
    <location>
        <begin position="21"/>
        <end position="263"/>
    </location>
</feature>
<proteinExistence type="inferred from homology"/>
<dbReference type="PROSITE" id="PS00138">
    <property type="entry name" value="SUBTILASE_SER"/>
    <property type="match status" value="1"/>
</dbReference>
<evidence type="ECO:0000256" key="1">
    <source>
        <dbReference type="ARBA" id="ARBA00011073"/>
    </source>
</evidence>
<evidence type="ECO:0000256" key="5">
    <source>
        <dbReference type="PROSITE-ProRule" id="PRU01240"/>
    </source>
</evidence>
<dbReference type="InterPro" id="IPR015500">
    <property type="entry name" value="Peptidase_S8_subtilisin-rel"/>
</dbReference>
<dbReference type="InterPro" id="IPR036852">
    <property type="entry name" value="Peptidase_S8/S53_dom_sf"/>
</dbReference>
<name>A0A1I7H7K9_9PROT</name>
<dbReference type="OrthoDB" id="9790784at2"/>
<keyword evidence="2 5" id="KW-0645">Protease</keyword>
<dbReference type="Pfam" id="PF00082">
    <property type="entry name" value="Peptidase_S8"/>
    <property type="match status" value="1"/>
</dbReference>
<dbReference type="SUPFAM" id="SSF52743">
    <property type="entry name" value="Subtilisin-like"/>
    <property type="match status" value="1"/>
</dbReference>
<gene>
    <name evidence="7" type="ORF">SAMN05216417_10797</name>
</gene>
<evidence type="ECO:0000313" key="7">
    <source>
        <dbReference type="EMBL" id="SFU56466.1"/>
    </source>
</evidence>
<sequence>MRPTELVKLTGLMQRTSGSPDIRIGLIDGPVAISHADLANGHLQEISGNNGASCTRTNSSSCLHGTFIAGILAARRTSPAPAICPDCTLLIRPIFSESTAGREHMPSATPQELAAAIFDCINAGARVINLSLALAQPSTREEKLLDEAFNQALSRGVLIAAAAGNQGMLGSSVITRHRWVIPVVACDLRSYPINESNLGSTIGTRGLSAPGDNITGLGAEGRILTMGGTSVAVPFVTGAIALLWSQFPDATAAQIKLALMRQPQNFRQATMMGTGGSHMQLHHPRRGSVVPPLLDAESAWQILSGVNTGRQTA</sequence>
<feature type="active site" description="Charge relay system" evidence="5">
    <location>
        <position position="28"/>
    </location>
</feature>
<evidence type="ECO:0000256" key="2">
    <source>
        <dbReference type="ARBA" id="ARBA00022670"/>
    </source>
</evidence>
<accession>A0A1I7H7K9</accession>
<dbReference type="RefSeq" id="WP_074974692.1">
    <property type="nucleotide sequence ID" value="NZ_FPBZ01000007.1"/>
</dbReference>
<comment type="similarity">
    <text evidence="1 5">Belongs to the peptidase S8 family.</text>
</comment>